<reference evidence="2 3" key="1">
    <citation type="submission" date="2016-11" db="EMBL/GenBank/DDBJ databases">
        <authorList>
            <person name="Jaros S."/>
            <person name="Januszkiewicz K."/>
            <person name="Wedrychowicz H."/>
        </authorList>
    </citation>
    <scope>NUCLEOTIDE SEQUENCE [LARGE SCALE GENOMIC DNA]</scope>
    <source>
        <strain evidence="2 3">DSM 15212</strain>
    </source>
</reference>
<feature type="region of interest" description="Disordered" evidence="1">
    <location>
        <begin position="32"/>
        <end position="52"/>
    </location>
</feature>
<keyword evidence="3" id="KW-1185">Reference proteome</keyword>
<evidence type="ECO:0000313" key="3">
    <source>
        <dbReference type="Proteomes" id="UP000184465"/>
    </source>
</evidence>
<dbReference type="Proteomes" id="UP000184465">
    <property type="component" value="Unassembled WGS sequence"/>
</dbReference>
<dbReference type="AlphaFoldDB" id="A0A1M6QKA5"/>
<evidence type="ECO:0000256" key="1">
    <source>
        <dbReference type="SAM" id="MobiDB-lite"/>
    </source>
</evidence>
<evidence type="ECO:0000313" key="2">
    <source>
        <dbReference type="EMBL" id="SHK20671.1"/>
    </source>
</evidence>
<sequence length="52" mass="5882">MGFFDNFLNIFRVKNGKRNNTASNNDLVNMKDTHLSFGEDPGSIGNPKNEHK</sequence>
<accession>A0A1M6QKA5</accession>
<name>A0A1M6QKA5_PARC5</name>
<proteinExistence type="predicted"/>
<organism evidence="2 3">
    <name type="scientific">Paramaledivibacter caminithermalis (strain DSM 15212 / CIP 107654 / DViRD3)</name>
    <name type="common">Clostridium caminithermale</name>
    <dbReference type="NCBI Taxonomy" id="1121301"/>
    <lineage>
        <taxon>Bacteria</taxon>
        <taxon>Bacillati</taxon>
        <taxon>Bacillota</taxon>
        <taxon>Clostridia</taxon>
        <taxon>Peptostreptococcales</taxon>
        <taxon>Caminicellaceae</taxon>
        <taxon>Paramaledivibacter</taxon>
    </lineage>
</organism>
<dbReference type="RefSeq" id="WP_165613087.1">
    <property type="nucleotide sequence ID" value="NZ_FRAG01000035.1"/>
</dbReference>
<gene>
    <name evidence="2" type="ORF">SAMN02745912_02617</name>
</gene>
<dbReference type="EMBL" id="FRAG01000035">
    <property type="protein sequence ID" value="SHK20671.1"/>
    <property type="molecule type" value="Genomic_DNA"/>
</dbReference>
<protein>
    <submittedName>
        <fullName evidence="2">Uncharacterized protein</fullName>
    </submittedName>
</protein>